<comment type="caution">
    <text evidence="2">The sequence shown here is derived from an EMBL/GenBank/DDBJ whole genome shotgun (WGS) entry which is preliminary data.</text>
</comment>
<dbReference type="EMBL" id="LJIG01002379">
    <property type="protein sequence ID" value="KRT84561.1"/>
    <property type="molecule type" value="Genomic_DNA"/>
</dbReference>
<dbReference type="OrthoDB" id="5960270at2759"/>
<feature type="chain" id="PRO_5006668540" description="DUF3105 domain-containing protein" evidence="1">
    <location>
        <begin position="23"/>
        <end position="217"/>
    </location>
</feature>
<dbReference type="PANTHER" id="PTHR34179">
    <property type="entry name" value="TUMOR PROTEIN P53-INDUCIBLE PROTEIN 13"/>
    <property type="match status" value="1"/>
</dbReference>
<dbReference type="InterPro" id="IPR021454">
    <property type="entry name" value="DUF3105"/>
</dbReference>
<dbReference type="Pfam" id="PF11303">
    <property type="entry name" value="DUF3105"/>
    <property type="match status" value="1"/>
</dbReference>
<dbReference type="Proteomes" id="UP000051574">
    <property type="component" value="Unassembled WGS sequence"/>
</dbReference>
<dbReference type="GO" id="GO:0005737">
    <property type="term" value="C:cytoplasm"/>
    <property type="evidence" value="ECO:0007669"/>
    <property type="project" value="TreeGrafter"/>
</dbReference>
<evidence type="ECO:0008006" key="4">
    <source>
        <dbReference type="Google" id="ProtNLM"/>
    </source>
</evidence>
<gene>
    <name evidence="2" type="ORF">AMK59_2137</name>
</gene>
<reference evidence="2 3" key="1">
    <citation type="submission" date="2015-09" db="EMBL/GenBank/DDBJ databases">
        <title>Draft genome of the scarab beetle Oryctes borbonicus.</title>
        <authorList>
            <person name="Meyer J.M."/>
            <person name="Markov G.V."/>
            <person name="Baskaran P."/>
            <person name="Herrmann M."/>
            <person name="Sommer R.J."/>
            <person name="Roedelsperger C."/>
        </authorList>
    </citation>
    <scope>NUCLEOTIDE SEQUENCE [LARGE SCALE GENOMIC DNA]</scope>
    <source>
        <strain evidence="2">OB123</strain>
        <tissue evidence="2">Whole animal</tissue>
    </source>
</reference>
<organism evidence="2 3">
    <name type="scientific">Oryctes borbonicus</name>
    <dbReference type="NCBI Taxonomy" id="1629725"/>
    <lineage>
        <taxon>Eukaryota</taxon>
        <taxon>Metazoa</taxon>
        <taxon>Ecdysozoa</taxon>
        <taxon>Arthropoda</taxon>
        <taxon>Hexapoda</taxon>
        <taxon>Insecta</taxon>
        <taxon>Pterygota</taxon>
        <taxon>Neoptera</taxon>
        <taxon>Endopterygota</taxon>
        <taxon>Coleoptera</taxon>
        <taxon>Polyphaga</taxon>
        <taxon>Scarabaeiformia</taxon>
        <taxon>Scarabaeidae</taxon>
        <taxon>Dynastinae</taxon>
        <taxon>Oryctes</taxon>
    </lineage>
</organism>
<proteinExistence type="predicted"/>
<accession>A0A0T6BB76</accession>
<sequence length="217" mass="25668">MEPRVILFCFVFLSSLLVDTLAWPFGIGEEDEWKGKWFPGREEEIDNNEVVTYQYTKKELHDDKHGIKMGTPSIHCDDGKVNLEQDWLDDPTNYTCFSDKRLYLPRDDVYPIFTADHIPAHYSAQHRCMNKQIFYDTDIPTFGSHRPLWAKYGEYKFLPKQRWIHNLEHGAVVMLYHPCANNVEVDFLRQLIVRCLYRHIITPYNVLTPERPFALVT</sequence>
<name>A0A0T6BB76_9SCAR</name>
<feature type="non-terminal residue" evidence="2">
    <location>
        <position position="217"/>
    </location>
</feature>
<evidence type="ECO:0000313" key="3">
    <source>
        <dbReference type="Proteomes" id="UP000051574"/>
    </source>
</evidence>
<dbReference type="AlphaFoldDB" id="A0A0T6BB76"/>
<keyword evidence="1" id="KW-0732">Signal</keyword>
<protein>
    <recommendedName>
        <fullName evidence="4">DUF3105 domain-containing protein</fullName>
    </recommendedName>
</protein>
<evidence type="ECO:0000313" key="2">
    <source>
        <dbReference type="EMBL" id="KRT84561.1"/>
    </source>
</evidence>
<dbReference type="PANTHER" id="PTHR34179:SF1">
    <property type="entry name" value="TUMOR PROTEIN P53-INDUCIBLE PROTEIN 13"/>
    <property type="match status" value="1"/>
</dbReference>
<feature type="signal peptide" evidence="1">
    <location>
        <begin position="1"/>
        <end position="22"/>
    </location>
</feature>
<keyword evidence="3" id="KW-1185">Reference proteome</keyword>
<evidence type="ECO:0000256" key="1">
    <source>
        <dbReference type="SAM" id="SignalP"/>
    </source>
</evidence>